<dbReference type="AlphaFoldDB" id="A0AAE0ND13"/>
<dbReference type="InterPro" id="IPR011989">
    <property type="entry name" value="ARM-like"/>
</dbReference>
<dbReference type="Proteomes" id="UP001285441">
    <property type="component" value="Unassembled WGS sequence"/>
</dbReference>
<evidence type="ECO:0000313" key="4">
    <source>
        <dbReference type="EMBL" id="KAK3378179.1"/>
    </source>
</evidence>
<evidence type="ECO:0000259" key="3">
    <source>
        <dbReference type="Pfam" id="PF07814"/>
    </source>
</evidence>
<dbReference type="InterPro" id="IPR039874">
    <property type="entry name" value="WAPL"/>
</dbReference>
<name>A0AAE0ND13_9PEZI</name>
<dbReference type="InterPro" id="IPR022771">
    <property type="entry name" value="WAPL_C"/>
</dbReference>
<proteinExistence type="inferred from homology"/>
<feature type="compositionally biased region" description="Polar residues" evidence="2">
    <location>
        <begin position="139"/>
        <end position="148"/>
    </location>
</feature>
<keyword evidence="5" id="KW-1185">Reference proteome</keyword>
<dbReference type="PANTHER" id="PTHR22100:SF13">
    <property type="entry name" value="WINGS APART-LIKE PROTEIN HOMOLOG"/>
    <property type="match status" value="1"/>
</dbReference>
<reference evidence="4" key="1">
    <citation type="journal article" date="2023" name="Mol. Phylogenet. Evol.">
        <title>Genome-scale phylogeny and comparative genomics of the fungal order Sordariales.</title>
        <authorList>
            <person name="Hensen N."/>
            <person name="Bonometti L."/>
            <person name="Westerberg I."/>
            <person name="Brannstrom I.O."/>
            <person name="Guillou S."/>
            <person name="Cros-Aarteil S."/>
            <person name="Calhoun S."/>
            <person name="Haridas S."/>
            <person name="Kuo A."/>
            <person name="Mondo S."/>
            <person name="Pangilinan J."/>
            <person name="Riley R."/>
            <person name="LaButti K."/>
            <person name="Andreopoulos B."/>
            <person name="Lipzen A."/>
            <person name="Chen C."/>
            <person name="Yan M."/>
            <person name="Daum C."/>
            <person name="Ng V."/>
            <person name="Clum A."/>
            <person name="Steindorff A."/>
            <person name="Ohm R.A."/>
            <person name="Martin F."/>
            <person name="Silar P."/>
            <person name="Natvig D.O."/>
            <person name="Lalanne C."/>
            <person name="Gautier V."/>
            <person name="Ament-Velasquez S.L."/>
            <person name="Kruys A."/>
            <person name="Hutchinson M.I."/>
            <person name="Powell A.J."/>
            <person name="Barry K."/>
            <person name="Miller A.N."/>
            <person name="Grigoriev I.V."/>
            <person name="Debuchy R."/>
            <person name="Gladieux P."/>
            <person name="Hiltunen Thoren M."/>
            <person name="Johannesson H."/>
        </authorList>
    </citation>
    <scope>NUCLEOTIDE SEQUENCE</scope>
    <source>
        <strain evidence="4">CBS 232.78</strain>
    </source>
</reference>
<feature type="region of interest" description="Disordered" evidence="2">
    <location>
        <begin position="200"/>
        <end position="306"/>
    </location>
</feature>
<feature type="compositionally biased region" description="Basic and acidic residues" evidence="2">
    <location>
        <begin position="208"/>
        <end position="217"/>
    </location>
</feature>
<reference evidence="4" key="2">
    <citation type="submission" date="2023-06" db="EMBL/GenBank/DDBJ databases">
        <authorList>
            <consortium name="Lawrence Berkeley National Laboratory"/>
            <person name="Haridas S."/>
            <person name="Hensen N."/>
            <person name="Bonometti L."/>
            <person name="Westerberg I."/>
            <person name="Brannstrom I.O."/>
            <person name="Guillou S."/>
            <person name="Cros-Aarteil S."/>
            <person name="Calhoun S."/>
            <person name="Kuo A."/>
            <person name="Mondo S."/>
            <person name="Pangilinan J."/>
            <person name="Riley R."/>
            <person name="LaButti K."/>
            <person name="Andreopoulos B."/>
            <person name="Lipzen A."/>
            <person name="Chen C."/>
            <person name="Yanf M."/>
            <person name="Daum C."/>
            <person name="Ng V."/>
            <person name="Clum A."/>
            <person name="Steindorff A."/>
            <person name="Ohm R."/>
            <person name="Martin F."/>
            <person name="Silar P."/>
            <person name="Natvig D."/>
            <person name="Lalanne C."/>
            <person name="Gautier V."/>
            <person name="Ament-velasquez S.L."/>
            <person name="Kruys A."/>
            <person name="Hutchinson M.I."/>
            <person name="Powell A.J."/>
            <person name="Barry K."/>
            <person name="Miller A.N."/>
            <person name="Grigoriev I.V."/>
            <person name="Debuchy R."/>
            <person name="Gladieux P."/>
            <person name="Thoren M.H."/>
            <person name="Johannesson H."/>
        </authorList>
    </citation>
    <scope>NUCLEOTIDE SEQUENCE</scope>
    <source>
        <strain evidence="4">CBS 232.78</strain>
    </source>
</reference>
<evidence type="ECO:0000256" key="2">
    <source>
        <dbReference type="SAM" id="MobiDB-lite"/>
    </source>
</evidence>
<evidence type="ECO:0000313" key="5">
    <source>
        <dbReference type="Proteomes" id="UP001285441"/>
    </source>
</evidence>
<evidence type="ECO:0000256" key="1">
    <source>
        <dbReference type="ARBA" id="ARBA00006854"/>
    </source>
</evidence>
<gene>
    <name evidence="4" type="ORF">B0H63DRAFT_479095</name>
</gene>
<sequence length="855" mass="93328">MMASTTSAYDAYDDYDFPPKRVTTYGKSSRPRLPAASGKAFRNGDSSKQPPVASVVKSPSPPPEQQPPPSRSVTYGRTRPQIRASKAPKAKDAAEVQSQPLPESLATGHLNDDDARTKRRKITRTYSEKREKSVGPYSTPESSPSGTRSPIYDIEKEILRSGPKEELLPILKNTPEKDVSMKDAGLQQVPFSTKTSRAFANLSVNSNHNEKKKHEFPIRLSRPQKASSSQVPTKKKSAPLEADPEGKHTLAQAPRRKRLIDALAAQADGSSSSSEELQSPPRSNAAMHSPLFQGSNSPPPAPPSEARTIVRPVMAAKKSGPKFTYSQQRTMLAEEDHLLGAGGALGGIDEESSGGSLFSFGRLTKSLAINQFSFLDEEDETVNSGAVRTIHELRQAGANSRFADEMDDILDRIGSPSPKPSSLRRGALLELAQKMKEKDFRRQFRNHSGDTGLFKSLGEETDLVSGYCILAILVTLLASSVSTHLVQQVRAQGLAGLLDRLLGETADIALLAKDKKQNLSRNGQNTLGTIKPAILALPVWEPLSPPSLSPRTLSLKCLDLVLRQSTHPACEAEIFTSAVTDQLFSVLSVGASSLECWDFPGHERSSDFYLALYVLEGHSIHAMQSRLGSRWTSRYTPIIADILEIALSRPADKFDDLESLTLRITLNVTNNNAEGSAMFVNKGLLRALASSACGAFEVVLNSMKVDAFLSKVHESLIMMLGVMINFCVYYPPASRSLEESGDASDSALNRLIRVFADNHSKTSDADSMEKTQLNVALGYLSIFLGYLCLCESIRDRFALVHPKKSLQPLLDSINEFIAFHHQVAETGSDGESKQDADFGALVRLQSLVDQLDVRR</sequence>
<feature type="compositionally biased region" description="Low complexity" evidence="2">
    <location>
        <begin position="1"/>
        <end position="10"/>
    </location>
</feature>
<feature type="region of interest" description="Disordered" evidence="2">
    <location>
        <begin position="1"/>
        <end position="151"/>
    </location>
</feature>
<dbReference type="EMBL" id="JAULSW010000006">
    <property type="protein sequence ID" value="KAK3378179.1"/>
    <property type="molecule type" value="Genomic_DNA"/>
</dbReference>
<feature type="compositionally biased region" description="Low complexity" evidence="2">
    <location>
        <begin position="261"/>
        <end position="279"/>
    </location>
</feature>
<dbReference type="Gene3D" id="1.25.10.10">
    <property type="entry name" value="Leucine-rich Repeat Variant"/>
    <property type="match status" value="2"/>
</dbReference>
<comment type="similarity">
    <text evidence="1">Belongs to the WAPL family.</text>
</comment>
<dbReference type="Pfam" id="PF07814">
    <property type="entry name" value="WAPL"/>
    <property type="match status" value="1"/>
</dbReference>
<feature type="domain" description="Wings apart-like protein C-terminal" evidence="3">
    <location>
        <begin position="387"/>
        <end position="729"/>
    </location>
</feature>
<organism evidence="4 5">
    <name type="scientific">Podospora didyma</name>
    <dbReference type="NCBI Taxonomy" id="330526"/>
    <lineage>
        <taxon>Eukaryota</taxon>
        <taxon>Fungi</taxon>
        <taxon>Dikarya</taxon>
        <taxon>Ascomycota</taxon>
        <taxon>Pezizomycotina</taxon>
        <taxon>Sordariomycetes</taxon>
        <taxon>Sordariomycetidae</taxon>
        <taxon>Sordariales</taxon>
        <taxon>Podosporaceae</taxon>
        <taxon>Podospora</taxon>
    </lineage>
</organism>
<protein>
    <submittedName>
        <fullName evidence="4">Wings apart-like protein regulation of heterochromatin-domain-containing protein</fullName>
    </submittedName>
</protein>
<dbReference type="PANTHER" id="PTHR22100">
    <property type="entry name" value="WINGS APART-LIKE PROTEIN HOMOLOG"/>
    <property type="match status" value="1"/>
</dbReference>
<comment type="caution">
    <text evidence="4">The sequence shown here is derived from an EMBL/GenBank/DDBJ whole genome shotgun (WGS) entry which is preliminary data.</text>
</comment>
<feature type="compositionally biased region" description="Pro residues" evidence="2">
    <location>
        <begin position="59"/>
        <end position="70"/>
    </location>
</feature>
<accession>A0AAE0ND13</accession>
<feature type="compositionally biased region" description="Low complexity" evidence="2">
    <location>
        <begin position="46"/>
        <end position="58"/>
    </location>
</feature>